<protein>
    <recommendedName>
        <fullName evidence="7">Radical SAM core domain-containing protein</fullName>
    </recommendedName>
</protein>
<accession>A0A8J2UFN9</accession>
<gene>
    <name evidence="8" type="ORF">GCM10011511_37670</name>
</gene>
<dbReference type="CDD" id="cd01335">
    <property type="entry name" value="Radical_SAM"/>
    <property type="match status" value="1"/>
</dbReference>
<dbReference type="PROSITE" id="PS51918">
    <property type="entry name" value="RADICAL_SAM"/>
    <property type="match status" value="1"/>
</dbReference>
<evidence type="ECO:0000256" key="4">
    <source>
        <dbReference type="ARBA" id="ARBA00022723"/>
    </source>
</evidence>
<dbReference type="SFLD" id="SFLDG01067">
    <property type="entry name" value="SPASM/twitch_domain_containing"/>
    <property type="match status" value="1"/>
</dbReference>
<dbReference type="InterPro" id="IPR050377">
    <property type="entry name" value="Radical_SAM_PqqE_MftC-like"/>
</dbReference>
<evidence type="ECO:0000313" key="8">
    <source>
        <dbReference type="EMBL" id="GGB10552.1"/>
    </source>
</evidence>
<dbReference type="InterPro" id="IPR023885">
    <property type="entry name" value="4Fe4S-binding_SPASM_dom"/>
</dbReference>
<dbReference type="Gene3D" id="3.20.20.70">
    <property type="entry name" value="Aldolase class I"/>
    <property type="match status" value="1"/>
</dbReference>
<dbReference type="InterPro" id="IPR007197">
    <property type="entry name" value="rSAM"/>
</dbReference>
<reference evidence="8" key="2">
    <citation type="submission" date="2020-09" db="EMBL/GenBank/DDBJ databases">
        <authorList>
            <person name="Sun Q."/>
            <person name="Zhou Y."/>
        </authorList>
    </citation>
    <scope>NUCLEOTIDE SEQUENCE</scope>
    <source>
        <strain evidence="8">CGMCC 1.15448</strain>
    </source>
</reference>
<evidence type="ECO:0000313" key="9">
    <source>
        <dbReference type="Proteomes" id="UP000607559"/>
    </source>
</evidence>
<reference evidence="8" key="1">
    <citation type="journal article" date="2014" name="Int. J. Syst. Evol. Microbiol.">
        <title>Complete genome sequence of Corynebacterium casei LMG S-19264T (=DSM 44701T), isolated from a smear-ripened cheese.</title>
        <authorList>
            <consortium name="US DOE Joint Genome Institute (JGI-PGF)"/>
            <person name="Walter F."/>
            <person name="Albersmeier A."/>
            <person name="Kalinowski J."/>
            <person name="Ruckert C."/>
        </authorList>
    </citation>
    <scope>NUCLEOTIDE SEQUENCE</scope>
    <source>
        <strain evidence="8">CGMCC 1.15448</strain>
    </source>
</reference>
<evidence type="ECO:0000256" key="1">
    <source>
        <dbReference type="ARBA" id="ARBA00001966"/>
    </source>
</evidence>
<comment type="cofactor">
    <cofactor evidence="1">
        <name>[4Fe-4S] cluster</name>
        <dbReference type="ChEBI" id="CHEBI:49883"/>
    </cofactor>
</comment>
<name>A0A8J2UFN9_9BACT</name>
<evidence type="ECO:0000259" key="7">
    <source>
        <dbReference type="PROSITE" id="PS51918"/>
    </source>
</evidence>
<organism evidence="8 9">
    <name type="scientific">Puia dinghuensis</name>
    <dbReference type="NCBI Taxonomy" id="1792502"/>
    <lineage>
        <taxon>Bacteria</taxon>
        <taxon>Pseudomonadati</taxon>
        <taxon>Bacteroidota</taxon>
        <taxon>Chitinophagia</taxon>
        <taxon>Chitinophagales</taxon>
        <taxon>Chitinophagaceae</taxon>
        <taxon>Puia</taxon>
    </lineage>
</organism>
<dbReference type="Pfam" id="PF13186">
    <property type="entry name" value="SPASM"/>
    <property type="match status" value="1"/>
</dbReference>
<keyword evidence="5" id="KW-0408">Iron</keyword>
<dbReference type="GO" id="GO:0046872">
    <property type="term" value="F:metal ion binding"/>
    <property type="evidence" value="ECO:0007669"/>
    <property type="project" value="UniProtKB-KW"/>
</dbReference>
<feature type="domain" description="Radical SAM core" evidence="7">
    <location>
        <begin position="1"/>
        <end position="214"/>
    </location>
</feature>
<dbReference type="SFLD" id="SFLDG01387">
    <property type="entry name" value="BtrN-like_SPASM_domain_contain"/>
    <property type="match status" value="1"/>
</dbReference>
<dbReference type="GO" id="GO:0051536">
    <property type="term" value="F:iron-sulfur cluster binding"/>
    <property type="evidence" value="ECO:0007669"/>
    <property type="project" value="UniProtKB-KW"/>
</dbReference>
<evidence type="ECO:0000256" key="5">
    <source>
        <dbReference type="ARBA" id="ARBA00023004"/>
    </source>
</evidence>
<keyword evidence="9" id="KW-1185">Reference proteome</keyword>
<proteinExistence type="predicted"/>
<dbReference type="EMBL" id="BMJC01000004">
    <property type="protein sequence ID" value="GGB10552.1"/>
    <property type="molecule type" value="Genomic_DNA"/>
</dbReference>
<evidence type="ECO:0000256" key="2">
    <source>
        <dbReference type="ARBA" id="ARBA00022485"/>
    </source>
</evidence>
<evidence type="ECO:0000256" key="6">
    <source>
        <dbReference type="ARBA" id="ARBA00023014"/>
    </source>
</evidence>
<dbReference type="SUPFAM" id="SSF102114">
    <property type="entry name" value="Radical SAM enzymes"/>
    <property type="match status" value="1"/>
</dbReference>
<dbReference type="PANTHER" id="PTHR11228:SF34">
    <property type="entry name" value="TUNGSTEN-CONTAINING ALDEHYDE FERREDOXIN OXIDOREDUCTASE COFACTOR MODIFYING PROTEIN"/>
    <property type="match status" value="1"/>
</dbReference>
<dbReference type="CDD" id="cd21109">
    <property type="entry name" value="SPASM"/>
    <property type="match status" value="1"/>
</dbReference>
<sequence length="315" mass="36014">MLEVTNHCNLGCITCPREYAFGQEMDKGTIEAAQMFKVIDEVAPYVDSIGLTGLGETLLYKKLEETLKYIKQKNKGIQTFISTNAHIPNAAAYIGRMAPYLDTVQISIDGVGSVYEQVRLKSDYSFFIETAREIKTICDANGVAVMFNFVAIKENFRQMKDVVEVAVLLGIRNVNITPVNLSSITSWDRGYYEMFYSKDFADELKMAFDLASNSGVVELSIWDIKKKNEFQKCHLPWNHFYISWDGWMTPCCAKPFPKELNFGNVFQTSLMKCLNSKGYRAFRQMWYDNTTPDFCAKCHVIDLHPIDLDFNITLN</sequence>
<dbReference type="AlphaFoldDB" id="A0A8J2UFN9"/>
<dbReference type="InterPro" id="IPR034391">
    <property type="entry name" value="AdoMet-like_SPASM_containing"/>
</dbReference>
<dbReference type="Proteomes" id="UP000607559">
    <property type="component" value="Unassembled WGS sequence"/>
</dbReference>
<dbReference type="InterPro" id="IPR013785">
    <property type="entry name" value="Aldolase_TIM"/>
</dbReference>
<keyword evidence="6" id="KW-0411">Iron-sulfur</keyword>
<keyword evidence="4" id="KW-0479">Metal-binding</keyword>
<dbReference type="GO" id="GO:0003824">
    <property type="term" value="F:catalytic activity"/>
    <property type="evidence" value="ECO:0007669"/>
    <property type="project" value="InterPro"/>
</dbReference>
<keyword evidence="2" id="KW-0004">4Fe-4S</keyword>
<dbReference type="PANTHER" id="PTHR11228">
    <property type="entry name" value="RADICAL SAM DOMAIN PROTEIN"/>
    <property type="match status" value="1"/>
</dbReference>
<comment type="caution">
    <text evidence="8">The sequence shown here is derived from an EMBL/GenBank/DDBJ whole genome shotgun (WGS) entry which is preliminary data.</text>
</comment>
<dbReference type="SFLD" id="SFLDS00029">
    <property type="entry name" value="Radical_SAM"/>
    <property type="match status" value="1"/>
</dbReference>
<dbReference type="Pfam" id="PF04055">
    <property type="entry name" value="Radical_SAM"/>
    <property type="match status" value="1"/>
</dbReference>
<dbReference type="InterPro" id="IPR058240">
    <property type="entry name" value="rSAM_sf"/>
</dbReference>
<evidence type="ECO:0000256" key="3">
    <source>
        <dbReference type="ARBA" id="ARBA00022691"/>
    </source>
</evidence>
<keyword evidence="3" id="KW-0949">S-adenosyl-L-methionine</keyword>